<dbReference type="KEGG" id="lvi:G7068_07280"/>
<dbReference type="EMBL" id="CP049863">
    <property type="protein sequence ID" value="QIK63019.1"/>
    <property type="molecule type" value="Genomic_DNA"/>
</dbReference>
<organism evidence="4 5">
    <name type="scientific">Leucobacter viscericola</name>
    <dbReference type="NCBI Taxonomy" id="2714935"/>
    <lineage>
        <taxon>Bacteria</taxon>
        <taxon>Bacillati</taxon>
        <taxon>Actinomycetota</taxon>
        <taxon>Actinomycetes</taxon>
        <taxon>Micrococcales</taxon>
        <taxon>Microbacteriaceae</taxon>
        <taxon>Leucobacter</taxon>
    </lineage>
</organism>
<gene>
    <name evidence="4" type="ORF">G7068_07280</name>
</gene>
<feature type="domain" description="Polysaccharide pyruvyl transferase" evidence="3">
    <location>
        <begin position="17"/>
        <end position="334"/>
    </location>
</feature>
<evidence type="ECO:0000313" key="5">
    <source>
        <dbReference type="Proteomes" id="UP000502677"/>
    </source>
</evidence>
<name>A0A6G7XF00_9MICO</name>
<dbReference type="InterPro" id="IPR007345">
    <property type="entry name" value="Polysacch_pyruvyl_Trfase"/>
</dbReference>
<evidence type="ECO:0000256" key="1">
    <source>
        <dbReference type="SAM" id="Coils"/>
    </source>
</evidence>
<dbReference type="AlphaFoldDB" id="A0A6G7XF00"/>
<keyword evidence="2" id="KW-0812">Transmembrane</keyword>
<dbReference type="Pfam" id="PF04230">
    <property type="entry name" value="PS_pyruv_trans"/>
    <property type="match status" value="1"/>
</dbReference>
<evidence type="ECO:0000313" key="4">
    <source>
        <dbReference type="EMBL" id="QIK63019.1"/>
    </source>
</evidence>
<dbReference type="PANTHER" id="PTHR36836">
    <property type="entry name" value="COLANIC ACID BIOSYNTHESIS PROTEIN WCAK"/>
    <property type="match status" value="1"/>
</dbReference>
<dbReference type="PANTHER" id="PTHR36836:SF1">
    <property type="entry name" value="COLANIC ACID BIOSYNTHESIS PROTEIN WCAK"/>
    <property type="match status" value="1"/>
</dbReference>
<sequence>MRILVIGDVSWRGSYHLGDEAMTEVAITQLQHRGAEVTLIAGDPGISATFYGVDTVPQFGYRSLATREDWTARLAEIDATLAGERETPEYAAATLAAIDASDAVVIAGGGNLNSKWAHHIFERLTLKRAAEARGIPLYITSQTVGPELDAADRELLAEILSYARVFGAREGTTAQLMRELGGDGAPVVHTLDDAILLEPAELSSKQQNDLSLPERYIVGSFTFHSFSTGLTHEEYYRAVAALLDDAVATTDADILLLPHMGTLENADRSDQRSDVYGHDRIVAHTRSGRVRSLPMMPARELLAVTASAMLTLSTRYHPVIFGVGVGTPAVGLVISYYSAVRVRGALRNVGMEEFAIPFEAWQPYIGRRLLESMSNNREAIAAHVVESGAKVRAYQHNWWDGIVADIAGSGAVVTTDAPEIAPLGWADERTAESLALARLAQEGVNLLRVNIAADERGPRGAHAAHAEIAELRQQNKRLEHELAAIRHRLRPPGANLRDRLRRKLRGR</sequence>
<accession>A0A6G7XF00</accession>
<dbReference type="RefSeq" id="WP_166290644.1">
    <property type="nucleotide sequence ID" value="NZ_CP049863.1"/>
</dbReference>
<dbReference type="Proteomes" id="UP000502677">
    <property type="component" value="Chromosome"/>
</dbReference>
<keyword evidence="2" id="KW-1133">Transmembrane helix</keyword>
<proteinExistence type="predicted"/>
<protein>
    <submittedName>
        <fullName evidence="4">Polysaccharide pyruvyl transferase family protein</fullName>
    </submittedName>
</protein>
<dbReference type="GO" id="GO:0016740">
    <property type="term" value="F:transferase activity"/>
    <property type="evidence" value="ECO:0007669"/>
    <property type="project" value="UniProtKB-KW"/>
</dbReference>
<evidence type="ECO:0000256" key="2">
    <source>
        <dbReference type="SAM" id="Phobius"/>
    </source>
</evidence>
<keyword evidence="4" id="KW-0808">Transferase</keyword>
<evidence type="ECO:0000259" key="3">
    <source>
        <dbReference type="Pfam" id="PF04230"/>
    </source>
</evidence>
<keyword evidence="2" id="KW-0472">Membrane</keyword>
<feature type="coiled-coil region" evidence="1">
    <location>
        <begin position="461"/>
        <end position="488"/>
    </location>
</feature>
<keyword evidence="5" id="KW-1185">Reference proteome</keyword>
<keyword evidence="1" id="KW-0175">Coiled coil</keyword>
<reference evidence="4 5" key="1">
    <citation type="submission" date="2020-03" db="EMBL/GenBank/DDBJ databases">
        <title>Leucobacter sp. nov., isolated from beetles.</title>
        <authorList>
            <person name="Hyun D.-W."/>
            <person name="Bae J.-W."/>
        </authorList>
    </citation>
    <scope>NUCLEOTIDE SEQUENCE [LARGE SCALE GENOMIC DNA]</scope>
    <source>
        <strain evidence="4 5">HDW9C</strain>
    </source>
</reference>
<feature type="transmembrane region" description="Helical" evidence="2">
    <location>
        <begin position="316"/>
        <end position="337"/>
    </location>
</feature>